<dbReference type="AlphaFoldDB" id="A0A1M5B3T7"/>
<dbReference type="GO" id="GO:0003677">
    <property type="term" value="F:DNA binding"/>
    <property type="evidence" value="ECO:0007669"/>
    <property type="project" value="UniProtKB-KW"/>
</dbReference>
<evidence type="ECO:0000256" key="8">
    <source>
        <dbReference type="ARBA" id="ARBA00022801"/>
    </source>
</evidence>
<dbReference type="InterPro" id="IPR014001">
    <property type="entry name" value="Helicase_ATP-bd"/>
</dbReference>
<comment type="function">
    <text evidence="11">Subunit R is required for both nuclease and ATPase activities, but not for modification.</text>
</comment>
<keyword evidence="9 11" id="KW-0067">ATP-binding</keyword>
<dbReference type="Pfam" id="PF11867">
    <property type="entry name" value="T1RH-like_C"/>
    <property type="match status" value="1"/>
</dbReference>
<evidence type="ECO:0000256" key="3">
    <source>
        <dbReference type="ARBA" id="ARBA00011296"/>
    </source>
</evidence>
<evidence type="ECO:0000256" key="1">
    <source>
        <dbReference type="ARBA" id="ARBA00000851"/>
    </source>
</evidence>
<keyword evidence="10 11" id="KW-0238">DNA-binding</keyword>
<dbReference type="GO" id="GO:0009035">
    <property type="term" value="F:type I site-specific deoxyribonuclease activity"/>
    <property type="evidence" value="ECO:0007669"/>
    <property type="project" value="UniProtKB-EC"/>
</dbReference>
<keyword evidence="8 11" id="KW-0378">Hydrolase</keyword>
<keyword evidence="12" id="KW-0175">Coiled coil</keyword>
<organism evidence="14 15">
    <name type="scientific">Caloramator proteoclasticus DSM 10124</name>
    <dbReference type="NCBI Taxonomy" id="1121262"/>
    <lineage>
        <taxon>Bacteria</taxon>
        <taxon>Bacillati</taxon>
        <taxon>Bacillota</taxon>
        <taxon>Clostridia</taxon>
        <taxon>Eubacteriales</taxon>
        <taxon>Clostridiaceae</taxon>
        <taxon>Caloramator</taxon>
    </lineage>
</organism>
<dbReference type="InterPro" id="IPR004473">
    <property type="entry name" value="Restrct_endonuc_typeI_HsdR"/>
</dbReference>
<dbReference type="NCBIfam" id="TIGR00348">
    <property type="entry name" value="hsdR"/>
    <property type="match status" value="1"/>
</dbReference>
<evidence type="ECO:0000256" key="7">
    <source>
        <dbReference type="ARBA" id="ARBA00022759"/>
    </source>
</evidence>
<dbReference type="GO" id="GO:0005524">
    <property type="term" value="F:ATP binding"/>
    <property type="evidence" value="ECO:0007669"/>
    <property type="project" value="UniProtKB-KW"/>
</dbReference>
<dbReference type="SUPFAM" id="SSF52540">
    <property type="entry name" value="P-loop containing nucleoside triphosphate hydrolases"/>
    <property type="match status" value="2"/>
</dbReference>
<comment type="similarity">
    <text evidence="2 11">Belongs to the HsdR family.</text>
</comment>
<dbReference type="InterPro" id="IPR027417">
    <property type="entry name" value="P-loop_NTPase"/>
</dbReference>
<dbReference type="RefSeq" id="WP_073249902.1">
    <property type="nucleotide sequence ID" value="NZ_FQVG01000062.1"/>
</dbReference>
<evidence type="ECO:0000256" key="9">
    <source>
        <dbReference type="ARBA" id="ARBA00022840"/>
    </source>
</evidence>
<dbReference type="Gene3D" id="3.40.50.300">
    <property type="entry name" value="P-loop containing nucleotide triphosphate hydrolases"/>
    <property type="match status" value="2"/>
</dbReference>
<dbReference type="PROSITE" id="PS51192">
    <property type="entry name" value="HELICASE_ATP_BIND_1"/>
    <property type="match status" value="1"/>
</dbReference>
<dbReference type="InterPro" id="IPR051268">
    <property type="entry name" value="Type-I_R_enzyme_R_subunit"/>
</dbReference>
<keyword evidence="6 11" id="KW-0680">Restriction system</keyword>
<dbReference type="CDD" id="cd22332">
    <property type="entry name" value="HsdR_N"/>
    <property type="match status" value="1"/>
</dbReference>
<keyword evidence="4" id="KW-0540">Nuclease</keyword>
<dbReference type="Pfam" id="PF18766">
    <property type="entry name" value="SWI2_SNF2"/>
    <property type="match status" value="1"/>
</dbReference>
<protein>
    <recommendedName>
        <fullName evidence="11">Type I restriction enzyme endonuclease subunit</fullName>
        <shortName evidence="11">R protein</shortName>
        <ecNumber evidence="11">3.1.21.3</ecNumber>
    </recommendedName>
    <alternativeName>
        <fullName evidence="11">Type-1 restriction enzyme R protein</fullName>
    </alternativeName>
</protein>
<proteinExistence type="inferred from homology"/>
<feature type="domain" description="Helicase ATP-binding" evidence="13">
    <location>
        <begin position="303"/>
        <end position="500"/>
    </location>
</feature>
<evidence type="ECO:0000256" key="4">
    <source>
        <dbReference type="ARBA" id="ARBA00022722"/>
    </source>
</evidence>
<dbReference type="EMBL" id="FQVG01000062">
    <property type="protein sequence ID" value="SHF37115.1"/>
    <property type="molecule type" value="Genomic_DNA"/>
</dbReference>
<comment type="subunit">
    <text evidence="3 11">The type I restriction/modification system is composed of three polypeptides R, M and S.</text>
</comment>
<comment type="catalytic activity">
    <reaction evidence="1 11">
        <text>Endonucleolytic cleavage of DNA to give random double-stranded fragments with terminal 5'-phosphates, ATP is simultaneously hydrolyzed.</text>
        <dbReference type="EC" id="3.1.21.3"/>
    </reaction>
</comment>
<dbReference type="Pfam" id="PF22679">
    <property type="entry name" value="T1R_D3-like"/>
    <property type="match status" value="1"/>
</dbReference>
<feature type="coiled-coil region" evidence="12">
    <location>
        <begin position="521"/>
        <end position="548"/>
    </location>
</feature>
<dbReference type="InterPro" id="IPR021810">
    <property type="entry name" value="T1RH-like_C"/>
</dbReference>
<evidence type="ECO:0000313" key="15">
    <source>
        <dbReference type="Proteomes" id="UP000184423"/>
    </source>
</evidence>
<sequence length="1094" mass="126012">MSFSDYFTEQQLENAAIEILEELDYEHLYGPDIAPDSDNPEREDYREVILKNRVLDALRRLNPTLPEDAIEEAYRKIITFNSPILEENNRYFHKLMVEGIDVTFKKQGIIKTEKAYIIDFKDIGNNEFLVVNQFRIEEIEKRRPDVIIFVNGIPLVVMELKSSTDENVGIENAYNQIQTYKRDIPTLFYYNAFIVITDGINAKAGTITANFERFMNWRSIDGINVEPLSIPQYEILLRGMLRKDRLLDIVENFLTYQETSAADYDSKGRKIGEKIKLNKILAAYHQYFAVKKAVEKTEMSINSSNKNNKKIGVVWHTQGSGKSFTMVFYAAQLIKRFNNPTIVVVTDRNDLDDQLYSTFCGAKDILRQDPIQADVRKLSDEQKENNKKENTKIIYGLFDLLNEREAGGIIFTTIQKFKPEKGEMPALTDRHNVIVIADEAHRSHYGFDAKTDMETGDVRYGYAKYIRDALPNASFIGFTGTPIGIEGEEGEKSTKDVFGDYIDIYDMTRAVEDGATVKIYYENRIIKLEADEEELKKIDEEFEELMEGQEDEIKEKYKGQWSRLEAIVGSPNRLKQLAQDIVNHFEERLKVIDGKAMIVCMSRKICADLYDEIIKLRPEWHSDDLTKGKIKVVITGDASDEEKLQKHLTGGSQRKEILAKRMKDVNDELKIAIVRDMWLTGFDVPSMHTMYIDKPMKGHNLMQAIARVNRVFKDKPGGVIVDYIGIFESLKKALKVYTESDKKTTGIDTSVAVSVMVEKLEILRDMFYKFDYSGYIKGTQAERIRAITAGMDFVLGMDEKDQKEFKNTVVELAKAHSLCASTQEGRDAALEVSYFKAVKASLVKLENKSTNRLSKREIEHRINQLLQKTIISEEVIDVFDTLGLERPNISILSDEFLEEVRTIKYKNLAVEMLKKLLEGKIKAIEKRNIVRSEKFSEKLDKALNKYKNQAITNVEVIEELIKLAKEIQKAREEDMNLGLSEDEIAFYDALTADDAVKLFMSDEVLKQIAHELTEAIRSNITVDWSKRTMARAKMRTIIKRLLKKYNYPPKQAEKAMDIVMKQVEKMCENEVDELEEDDYITTELVAEGRDEYKI</sequence>
<evidence type="ECO:0000256" key="12">
    <source>
        <dbReference type="SAM" id="Coils"/>
    </source>
</evidence>
<evidence type="ECO:0000259" key="13">
    <source>
        <dbReference type="PROSITE" id="PS51192"/>
    </source>
</evidence>
<reference evidence="15" key="1">
    <citation type="submission" date="2016-11" db="EMBL/GenBank/DDBJ databases">
        <authorList>
            <person name="Varghese N."/>
            <person name="Submissions S."/>
        </authorList>
    </citation>
    <scope>NUCLEOTIDE SEQUENCE [LARGE SCALE GENOMIC DNA]</scope>
    <source>
        <strain evidence="15">DSM 10124</strain>
    </source>
</reference>
<evidence type="ECO:0000256" key="6">
    <source>
        <dbReference type="ARBA" id="ARBA00022747"/>
    </source>
</evidence>
<keyword evidence="15" id="KW-1185">Reference proteome</keyword>
<dbReference type="Gene3D" id="3.90.1570.50">
    <property type="match status" value="1"/>
</dbReference>
<dbReference type="PANTHER" id="PTHR30195:SF15">
    <property type="entry name" value="TYPE I RESTRICTION ENZYME HINDI ENDONUCLEASE SUBUNIT"/>
    <property type="match status" value="1"/>
</dbReference>
<dbReference type="InterPro" id="IPR055180">
    <property type="entry name" value="HsdR_RecA-like_helicase_dom_2"/>
</dbReference>
<name>A0A1M5B3T7_9CLOT</name>
<accession>A0A1M5B3T7</accession>
<evidence type="ECO:0000256" key="2">
    <source>
        <dbReference type="ARBA" id="ARBA00008598"/>
    </source>
</evidence>
<dbReference type="SMART" id="SM00487">
    <property type="entry name" value="DEXDc"/>
    <property type="match status" value="1"/>
</dbReference>
<dbReference type="Pfam" id="PF04313">
    <property type="entry name" value="HSDR_N"/>
    <property type="match status" value="1"/>
</dbReference>
<dbReference type="Proteomes" id="UP000184423">
    <property type="component" value="Unassembled WGS sequence"/>
</dbReference>
<dbReference type="CDD" id="cd18800">
    <property type="entry name" value="SF2_C_EcoR124I-like"/>
    <property type="match status" value="1"/>
</dbReference>
<gene>
    <name evidence="14" type="ORF">SAMN02746091_02366</name>
</gene>
<dbReference type="PANTHER" id="PTHR30195">
    <property type="entry name" value="TYPE I SITE-SPECIFIC DEOXYRIBONUCLEASE PROTEIN SUBUNIT M AND R"/>
    <property type="match status" value="1"/>
</dbReference>
<keyword evidence="7" id="KW-0255">Endonuclease</keyword>
<evidence type="ECO:0000313" key="14">
    <source>
        <dbReference type="EMBL" id="SHF37115.1"/>
    </source>
</evidence>
<dbReference type="CDD" id="cd18030">
    <property type="entry name" value="DEXHc_RE_I_HsdR"/>
    <property type="match status" value="1"/>
</dbReference>
<evidence type="ECO:0000256" key="11">
    <source>
        <dbReference type="RuleBase" id="RU364115"/>
    </source>
</evidence>
<dbReference type="InterPro" id="IPR007409">
    <property type="entry name" value="Restrct_endonuc_type1_HsdR_N"/>
</dbReference>
<dbReference type="InterPro" id="IPR040980">
    <property type="entry name" value="SWI2_SNF2"/>
</dbReference>
<keyword evidence="5 11" id="KW-0547">Nucleotide-binding</keyword>
<evidence type="ECO:0000256" key="5">
    <source>
        <dbReference type="ARBA" id="ARBA00022741"/>
    </source>
</evidence>
<evidence type="ECO:0000256" key="10">
    <source>
        <dbReference type="ARBA" id="ARBA00023125"/>
    </source>
</evidence>
<dbReference type="EC" id="3.1.21.3" evidence="11"/>
<dbReference type="GO" id="GO:0009307">
    <property type="term" value="P:DNA restriction-modification system"/>
    <property type="evidence" value="ECO:0007669"/>
    <property type="project" value="UniProtKB-KW"/>
</dbReference>